<gene>
    <name evidence="1" type="ORF">K0U00_47060</name>
</gene>
<evidence type="ECO:0000313" key="2">
    <source>
        <dbReference type="Proteomes" id="UP001519887"/>
    </source>
</evidence>
<organism evidence="1 2">
    <name type="scientific">Paenibacillus sepulcri</name>
    <dbReference type="NCBI Taxonomy" id="359917"/>
    <lineage>
        <taxon>Bacteria</taxon>
        <taxon>Bacillati</taxon>
        <taxon>Bacillota</taxon>
        <taxon>Bacilli</taxon>
        <taxon>Bacillales</taxon>
        <taxon>Paenibacillaceae</taxon>
        <taxon>Paenibacillus</taxon>
    </lineage>
</organism>
<keyword evidence="2" id="KW-1185">Reference proteome</keyword>
<evidence type="ECO:0000313" key="1">
    <source>
        <dbReference type="EMBL" id="MBW7461642.1"/>
    </source>
</evidence>
<protein>
    <submittedName>
        <fullName evidence="1">Pyridine nucleotide-disulfide oxidoreductase</fullName>
    </submittedName>
</protein>
<name>A0ABS7CL20_9BACL</name>
<dbReference type="Proteomes" id="UP001519887">
    <property type="component" value="Unassembled WGS sequence"/>
</dbReference>
<comment type="caution">
    <text evidence="1">The sequence shown here is derived from an EMBL/GenBank/DDBJ whole genome shotgun (WGS) entry which is preliminary data.</text>
</comment>
<proteinExistence type="predicted"/>
<accession>A0ABS7CL20</accession>
<dbReference type="EMBL" id="JAHZIK010003132">
    <property type="protein sequence ID" value="MBW7461642.1"/>
    <property type="molecule type" value="Genomic_DNA"/>
</dbReference>
<reference evidence="1 2" key="1">
    <citation type="submission" date="2021-07" db="EMBL/GenBank/DDBJ databases">
        <title>Paenibacillus radiodurans sp. nov., isolated from the southeastern edge of Tengger Desert.</title>
        <authorList>
            <person name="Zhang G."/>
        </authorList>
    </citation>
    <scope>NUCLEOTIDE SEQUENCE [LARGE SCALE GENOMIC DNA]</scope>
    <source>
        <strain evidence="1 2">CCM 7311</strain>
    </source>
</reference>
<feature type="non-terminal residue" evidence="1">
    <location>
        <position position="164"/>
    </location>
</feature>
<sequence length="164" mass="18032">MGVLVPVDPELNGMDVLITAAANTMLTVEIWHTGRGENYVPHTQLGSYEVAVAQGESQWVHIPAKWRPESPANAFVIIKANEAISLHTSAQPQTGILVFEKGRKPIVSSDLEEVQPDQPVVQWSMRGKVRKLFCIRLTEPTEAYSPDKIAGGFGRPYGGPQLWS</sequence>